<dbReference type="PROSITE" id="PS50925">
    <property type="entry name" value="BLUF"/>
    <property type="match status" value="1"/>
</dbReference>
<reference evidence="2 3" key="1">
    <citation type="submission" date="2021-11" db="EMBL/GenBank/DDBJ databases">
        <title>Draft genome sequence of Actinomycetospora sp. SF1 isolated from the rhizosphere soil.</title>
        <authorList>
            <person name="Duangmal K."/>
            <person name="Chantavorakit T."/>
        </authorList>
    </citation>
    <scope>NUCLEOTIDE SEQUENCE [LARGE SCALE GENOMIC DNA]</scope>
    <source>
        <strain evidence="2 3">TBRC 5722</strain>
    </source>
</reference>
<comment type="caution">
    <text evidence="2">The sequence shown here is derived from an EMBL/GenBank/DDBJ whole genome shotgun (WGS) entry which is preliminary data.</text>
</comment>
<keyword evidence="3" id="KW-1185">Reference proteome</keyword>
<dbReference type="SMART" id="SM01034">
    <property type="entry name" value="BLUF"/>
    <property type="match status" value="1"/>
</dbReference>
<evidence type="ECO:0000259" key="1">
    <source>
        <dbReference type="PROSITE" id="PS50925"/>
    </source>
</evidence>
<protein>
    <submittedName>
        <fullName evidence="2">BLUF domain-containing protein</fullName>
    </submittedName>
</protein>
<dbReference type="Gene3D" id="3.30.70.100">
    <property type="match status" value="1"/>
</dbReference>
<evidence type="ECO:0000313" key="3">
    <source>
        <dbReference type="Proteomes" id="UP001199469"/>
    </source>
</evidence>
<dbReference type="RefSeq" id="WP_230729558.1">
    <property type="nucleotide sequence ID" value="NZ_JAJNDB010000001.1"/>
</dbReference>
<accession>A0ABS8P0U9</accession>
<dbReference type="Proteomes" id="UP001199469">
    <property type="component" value="Unassembled WGS sequence"/>
</dbReference>
<feature type="domain" description="BLUF" evidence="1">
    <location>
        <begin position="13"/>
        <end position="106"/>
    </location>
</feature>
<proteinExistence type="predicted"/>
<organism evidence="2 3">
    <name type="scientific">Actinomycetospora endophytica</name>
    <dbReference type="NCBI Taxonomy" id="2291215"/>
    <lineage>
        <taxon>Bacteria</taxon>
        <taxon>Bacillati</taxon>
        <taxon>Actinomycetota</taxon>
        <taxon>Actinomycetes</taxon>
        <taxon>Pseudonocardiales</taxon>
        <taxon>Pseudonocardiaceae</taxon>
        <taxon>Actinomycetospora</taxon>
    </lineage>
</organism>
<sequence>MVESGASTGGGPVFRLIYRSSLKISGDDLQVELPKILAAARRKNPEQGITGALVVWEDSVVQTLEGEESAVRGLYDTIQRDPRHEQVELVETAAGVDRAFPRWSMARVTDDDEADLPLSVNQWEGGIDVTAPRLQTPAEEAVIASMRNRVRGAPA</sequence>
<gene>
    <name evidence="2" type="ORF">LQ327_00495</name>
</gene>
<dbReference type="Pfam" id="PF04940">
    <property type="entry name" value="BLUF"/>
    <property type="match status" value="1"/>
</dbReference>
<dbReference type="InterPro" id="IPR036046">
    <property type="entry name" value="Acylphosphatase-like_dom_sf"/>
</dbReference>
<evidence type="ECO:0000313" key="2">
    <source>
        <dbReference type="EMBL" id="MCD2191868.1"/>
    </source>
</evidence>
<name>A0ABS8P0U9_9PSEU</name>
<dbReference type="EMBL" id="JAJNDB010000001">
    <property type="protein sequence ID" value="MCD2191868.1"/>
    <property type="molecule type" value="Genomic_DNA"/>
</dbReference>
<dbReference type="SUPFAM" id="SSF54975">
    <property type="entry name" value="Acylphosphatase/BLUF domain-like"/>
    <property type="match status" value="1"/>
</dbReference>
<dbReference type="InterPro" id="IPR007024">
    <property type="entry name" value="BLUF_domain"/>
</dbReference>